<dbReference type="Ensembl" id="ENSGMOT00000061091.1">
    <property type="protein sequence ID" value="ENSGMOP00000055290.1"/>
    <property type="gene ID" value="ENSGMOG00000035233.1"/>
</dbReference>
<evidence type="ECO:0000256" key="1">
    <source>
        <dbReference type="SAM" id="MobiDB-lite"/>
    </source>
</evidence>
<feature type="region of interest" description="Disordered" evidence="1">
    <location>
        <begin position="1"/>
        <end position="34"/>
    </location>
</feature>
<feature type="region of interest" description="Disordered" evidence="1">
    <location>
        <begin position="609"/>
        <end position="634"/>
    </location>
</feature>
<feature type="compositionally biased region" description="Pro residues" evidence="1">
    <location>
        <begin position="227"/>
        <end position="244"/>
    </location>
</feature>
<dbReference type="PANTHER" id="PTHR21555">
    <property type="entry name" value="SPECIFICALLY ANDROGEN-REGULATED GENE PROTEIN"/>
    <property type="match status" value="1"/>
</dbReference>
<accession>A0A8C5C5G0</accession>
<organism evidence="2 3">
    <name type="scientific">Gadus morhua</name>
    <name type="common">Atlantic cod</name>
    <dbReference type="NCBI Taxonomy" id="8049"/>
    <lineage>
        <taxon>Eukaryota</taxon>
        <taxon>Metazoa</taxon>
        <taxon>Chordata</taxon>
        <taxon>Craniata</taxon>
        <taxon>Vertebrata</taxon>
        <taxon>Euteleostomi</taxon>
        <taxon>Actinopterygii</taxon>
        <taxon>Neopterygii</taxon>
        <taxon>Teleostei</taxon>
        <taxon>Neoteleostei</taxon>
        <taxon>Acanthomorphata</taxon>
        <taxon>Zeiogadaria</taxon>
        <taxon>Gadariae</taxon>
        <taxon>Gadiformes</taxon>
        <taxon>Gadoidei</taxon>
        <taxon>Gadidae</taxon>
        <taxon>Gadus</taxon>
    </lineage>
</organism>
<reference evidence="2" key="1">
    <citation type="submission" date="2019-07" db="EMBL/GenBank/DDBJ databases">
        <authorList>
            <consortium name="Wellcome Sanger Institute Data Sharing"/>
        </authorList>
    </citation>
    <scope>NUCLEOTIDE SEQUENCE [LARGE SCALE GENOMIC DNA]</scope>
</reference>
<gene>
    <name evidence="2" type="primary">LOC115547696</name>
</gene>
<dbReference type="Pfam" id="PF15385">
    <property type="entry name" value="SARG"/>
    <property type="match status" value="3"/>
</dbReference>
<name>A0A8C5C5G0_GADMO</name>
<feature type="compositionally biased region" description="Basic and acidic residues" evidence="1">
    <location>
        <begin position="328"/>
        <end position="341"/>
    </location>
</feature>
<reference evidence="2" key="3">
    <citation type="submission" date="2025-09" db="UniProtKB">
        <authorList>
            <consortium name="Ensembl"/>
        </authorList>
    </citation>
    <scope>IDENTIFICATION</scope>
</reference>
<dbReference type="GeneTree" id="ENSGT00390000017874"/>
<dbReference type="Proteomes" id="UP000694546">
    <property type="component" value="Chromosome 1"/>
</dbReference>
<dbReference type="GeneID" id="115547696"/>
<feature type="region of interest" description="Disordered" evidence="1">
    <location>
        <begin position="449"/>
        <end position="502"/>
    </location>
</feature>
<dbReference type="AlphaFoldDB" id="A0A8C5C5G0"/>
<feature type="compositionally biased region" description="Pro residues" evidence="1">
    <location>
        <begin position="252"/>
        <end position="313"/>
    </location>
</feature>
<protein>
    <submittedName>
        <fullName evidence="2">Specifically androgen-regulated gene protein-like</fullName>
    </submittedName>
</protein>
<feature type="compositionally biased region" description="Low complexity" evidence="1">
    <location>
        <begin position="349"/>
        <end position="369"/>
    </location>
</feature>
<dbReference type="OrthoDB" id="9898538at2759"/>
<feature type="region of interest" description="Disordered" evidence="1">
    <location>
        <begin position="187"/>
        <end position="434"/>
    </location>
</feature>
<evidence type="ECO:0000313" key="2">
    <source>
        <dbReference type="Ensembl" id="ENSGMOP00000055290.1"/>
    </source>
</evidence>
<dbReference type="OMA" id="HSEPQSW"/>
<feature type="compositionally biased region" description="Polar residues" evidence="1">
    <location>
        <begin position="373"/>
        <end position="383"/>
    </location>
</feature>
<feature type="region of interest" description="Disordered" evidence="1">
    <location>
        <begin position="64"/>
        <end position="157"/>
    </location>
</feature>
<dbReference type="PANTHER" id="PTHR21555:SF0">
    <property type="entry name" value="SPECIFICALLY ANDROGEN-REGULATED GENE PROTEIN"/>
    <property type="match status" value="1"/>
</dbReference>
<dbReference type="InterPro" id="IPR026152">
    <property type="entry name" value="SARG"/>
</dbReference>
<dbReference type="RefSeq" id="XP_030217984.1">
    <property type="nucleotide sequence ID" value="XM_030362124.1"/>
</dbReference>
<sequence length="667" mass="70545">MPKSDTWPGSVAPEPSSSNMDSAGSCDSVISTNSGFSVDSLQHLSAAERECLMYLEETIDSLDVDEDSGLSNDEPETSHQAAAIAVHPSKAADQSGEDSERDQGRPVHHGVPTTLPLSNGFGNLPQMAPADVHEPKTPEVSNNSNTPLETETGELETSKLHCEVQGIDSATDSLAPQAQMLASAADGNCDLCAPSDTKLEPNQSSPQPETELILIPPPSDFMDEPGPEPQSWPQPQPGPEPQPEPEQQSGPEPQPEPEPQSGPEPQPEPEPQSGPEPQLEPEPQSGPEPQPEAEPQSGPEPQPEPEPQSGPEPQPEERPDPTVSVETPVRRQHVDVEELRKRASSKRAPVSSDVVHPPVPHLAVAEVPETPSAPHSQTVTTANLLPEHLEPKSPPAVAPKPKKLPSNIIFKSQKPFADSNFSPPASDRMLSEGQKIRMEALRKLGLLKAEDADLDPRLSLPTSSHSRRSWAAPLSPAARQTPPSPSIRTPSPTVSTVPVPPPWAEVSTQANAALTPAALAKDILPVPSAFSDTGEPPSLYHSQEASPAKIIISAPTVNTGVKSATLAHSGTGLSSLKPSLGVLRNGRPRPASLGSGKDFSHVKVEALAPNAKDASTRRSTPVAPVSQNAGESTGVPRYHGVSVVICPRAENDEGRRHALKKLGLLKD</sequence>
<reference evidence="2" key="2">
    <citation type="submission" date="2025-08" db="UniProtKB">
        <authorList>
            <consortium name="Ensembl"/>
        </authorList>
    </citation>
    <scope>IDENTIFICATION</scope>
</reference>
<proteinExistence type="predicted"/>
<evidence type="ECO:0000313" key="3">
    <source>
        <dbReference type="Proteomes" id="UP000694546"/>
    </source>
</evidence>
<dbReference type="KEGG" id="gmh:115547696"/>
<feature type="compositionally biased region" description="Low complexity" evidence="1">
    <location>
        <begin position="486"/>
        <end position="497"/>
    </location>
</feature>
<keyword evidence="3" id="KW-1185">Reference proteome</keyword>